<reference evidence="1 2" key="1">
    <citation type="submission" date="2013-07" db="EMBL/GenBank/DDBJ databases">
        <title>Comparative Genomic and Metabolomic Analysis of Twelve Strains of Pseudoalteromonas luteoviolacea.</title>
        <authorList>
            <person name="Vynne N.G."/>
            <person name="Mansson M."/>
            <person name="Gram L."/>
        </authorList>
    </citation>
    <scope>NUCLEOTIDE SEQUENCE [LARGE SCALE GENOMIC DNA]</scope>
    <source>
        <strain evidence="1 2">CPMOR-1</strain>
    </source>
</reference>
<protein>
    <submittedName>
        <fullName evidence="1">Uncharacterized protein</fullName>
    </submittedName>
</protein>
<evidence type="ECO:0000313" key="1">
    <source>
        <dbReference type="EMBL" id="KZN57626.1"/>
    </source>
</evidence>
<name>A0A161YCJ2_9GAMM</name>
<comment type="caution">
    <text evidence="1">The sequence shown here is derived from an EMBL/GenBank/DDBJ whole genome shotgun (WGS) entry which is preliminary data.</text>
</comment>
<dbReference type="PATRIC" id="fig|1365248.3.peg.5437"/>
<dbReference type="AlphaFoldDB" id="A0A161YCJ2"/>
<dbReference type="RefSeq" id="WP_155735743.1">
    <property type="nucleotide sequence ID" value="NZ_AUYC01000095.1"/>
</dbReference>
<organism evidence="1 2">
    <name type="scientific">Pseudoalteromonas luteoviolacea CPMOR-1</name>
    <dbReference type="NCBI Taxonomy" id="1365248"/>
    <lineage>
        <taxon>Bacteria</taxon>
        <taxon>Pseudomonadati</taxon>
        <taxon>Pseudomonadota</taxon>
        <taxon>Gammaproteobacteria</taxon>
        <taxon>Alteromonadales</taxon>
        <taxon>Pseudoalteromonadaceae</taxon>
        <taxon>Pseudoalteromonas</taxon>
    </lineage>
</organism>
<accession>A0A161YCJ2</accession>
<proteinExistence type="predicted"/>
<gene>
    <name evidence="1" type="ORF">N473_07050</name>
</gene>
<sequence length="52" mass="6039">MRHIKDQVALKIRENRCERNHWQAVNYAKPTTRLMSMAQLQEMANRTAGGAL</sequence>
<evidence type="ECO:0000313" key="2">
    <source>
        <dbReference type="Proteomes" id="UP000076486"/>
    </source>
</evidence>
<dbReference type="Proteomes" id="UP000076486">
    <property type="component" value="Unassembled WGS sequence"/>
</dbReference>
<dbReference type="EMBL" id="AUYC01000095">
    <property type="protein sequence ID" value="KZN57626.1"/>
    <property type="molecule type" value="Genomic_DNA"/>
</dbReference>